<reference evidence="2 3" key="1">
    <citation type="journal article" date="2010" name="Genome Biol.">
        <title>A first genome assembly of the barley fungal pathogen Pyrenophora teres f. teres.</title>
        <authorList>
            <person name="Ellwood S.R."/>
            <person name="Liu Z."/>
            <person name="Syme R.A."/>
            <person name="Lai Z."/>
            <person name="Hane J.K."/>
            <person name="Keiper F."/>
            <person name="Moffat C.S."/>
            <person name="Oliver R.P."/>
            <person name="Friesen T.L."/>
        </authorList>
    </citation>
    <scope>NUCLEOTIDE SEQUENCE [LARGE SCALE GENOMIC DNA]</scope>
    <source>
        <strain evidence="2 3">0-1</strain>
    </source>
</reference>
<feature type="signal peptide" evidence="1">
    <location>
        <begin position="1"/>
        <end position="18"/>
    </location>
</feature>
<dbReference type="Proteomes" id="UP000001067">
    <property type="component" value="Unassembled WGS sequence"/>
</dbReference>
<keyword evidence="3" id="KW-1185">Reference proteome</keyword>
<name>E3RQN5_PYRTT</name>
<dbReference type="KEGG" id="pte:PTT_11052"/>
<evidence type="ECO:0000313" key="3">
    <source>
        <dbReference type="Proteomes" id="UP000001067"/>
    </source>
</evidence>
<feature type="chain" id="PRO_5003179319" evidence="1">
    <location>
        <begin position="19"/>
        <end position="82"/>
    </location>
</feature>
<dbReference type="AlphaFoldDB" id="E3RQN5"/>
<keyword evidence="1" id="KW-0732">Signal</keyword>
<sequence length="82" mass="8664">MRFTFIASVFALASIGMASPTPEDGVNGLNKRGPCPAAGSGNIDPCCYRRGPDKNCRSESNCYTRCNYSGAIGCVAGKFSFQ</sequence>
<dbReference type="EMBL" id="GL534524">
    <property type="protein sequence ID" value="EFQ91947.1"/>
    <property type="molecule type" value="Genomic_DNA"/>
</dbReference>
<evidence type="ECO:0000313" key="2">
    <source>
        <dbReference type="EMBL" id="EFQ91947.1"/>
    </source>
</evidence>
<proteinExistence type="predicted"/>
<organism evidence="3">
    <name type="scientific">Pyrenophora teres f. teres (strain 0-1)</name>
    <name type="common">Barley net blotch fungus</name>
    <name type="synonym">Drechslera teres f. teres</name>
    <dbReference type="NCBI Taxonomy" id="861557"/>
    <lineage>
        <taxon>Eukaryota</taxon>
        <taxon>Fungi</taxon>
        <taxon>Dikarya</taxon>
        <taxon>Ascomycota</taxon>
        <taxon>Pezizomycotina</taxon>
        <taxon>Dothideomycetes</taxon>
        <taxon>Pleosporomycetidae</taxon>
        <taxon>Pleosporales</taxon>
        <taxon>Pleosporineae</taxon>
        <taxon>Pleosporaceae</taxon>
        <taxon>Pyrenophora</taxon>
    </lineage>
</organism>
<gene>
    <name evidence="2" type="ORF">PTT_11052</name>
</gene>
<evidence type="ECO:0000256" key="1">
    <source>
        <dbReference type="SAM" id="SignalP"/>
    </source>
</evidence>
<dbReference type="OrthoDB" id="10300271at2759"/>
<protein>
    <submittedName>
        <fullName evidence="2">Uncharacterized protein</fullName>
    </submittedName>
</protein>
<accession>E3RQN5</accession>
<dbReference type="HOGENOM" id="CLU_2559425_0_0_1"/>